<sequence length="148" mass="17611">MAIKSACNNKGRWVTTNPARYNTWCNKEQLGGLVRLRYQARRKMLEHQTHKSKEEYYHSQQFFKQKVWELKSNHWRKLLAEKVPNHAYQAYKFTKNKQEEGITPLKNQEGNLTSDITEKIVPTLLWHLDSKNHSESQQHNNHQTSHQG</sequence>
<dbReference type="EMBL" id="AVOT02069651">
    <property type="protein sequence ID" value="MBW0560499.1"/>
    <property type="molecule type" value="Genomic_DNA"/>
</dbReference>
<gene>
    <name evidence="1" type="ORF">O181_100214</name>
</gene>
<name>A0A9Q3JES3_9BASI</name>
<proteinExistence type="predicted"/>
<evidence type="ECO:0000313" key="1">
    <source>
        <dbReference type="EMBL" id="MBW0560499.1"/>
    </source>
</evidence>
<accession>A0A9Q3JES3</accession>
<reference evidence="1" key="1">
    <citation type="submission" date="2021-03" db="EMBL/GenBank/DDBJ databases">
        <title>Draft genome sequence of rust myrtle Austropuccinia psidii MF-1, a brazilian biotype.</title>
        <authorList>
            <person name="Quecine M.C."/>
            <person name="Pachon D.M.R."/>
            <person name="Bonatelli M.L."/>
            <person name="Correr F.H."/>
            <person name="Franceschini L.M."/>
            <person name="Leite T.F."/>
            <person name="Margarido G.R.A."/>
            <person name="Almeida C.A."/>
            <person name="Ferrarezi J.A."/>
            <person name="Labate C.A."/>
        </authorList>
    </citation>
    <scope>NUCLEOTIDE SEQUENCE</scope>
    <source>
        <strain evidence="1">MF-1</strain>
    </source>
</reference>
<dbReference type="OrthoDB" id="2717295at2759"/>
<protein>
    <submittedName>
        <fullName evidence="1">Uncharacterized protein</fullName>
    </submittedName>
</protein>
<dbReference type="AlphaFoldDB" id="A0A9Q3JES3"/>
<organism evidence="1 2">
    <name type="scientific">Austropuccinia psidii MF-1</name>
    <dbReference type="NCBI Taxonomy" id="1389203"/>
    <lineage>
        <taxon>Eukaryota</taxon>
        <taxon>Fungi</taxon>
        <taxon>Dikarya</taxon>
        <taxon>Basidiomycota</taxon>
        <taxon>Pucciniomycotina</taxon>
        <taxon>Pucciniomycetes</taxon>
        <taxon>Pucciniales</taxon>
        <taxon>Sphaerophragmiaceae</taxon>
        <taxon>Austropuccinia</taxon>
    </lineage>
</organism>
<comment type="caution">
    <text evidence="1">The sequence shown here is derived from an EMBL/GenBank/DDBJ whole genome shotgun (WGS) entry which is preliminary data.</text>
</comment>
<keyword evidence="2" id="KW-1185">Reference proteome</keyword>
<evidence type="ECO:0000313" key="2">
    <source>
        <dbReference type="Proteomes" id="UP000765509"/>
    </source>
</evidence>
<dbReference type="Proteomes" id="UP000765509">
    <property type="component" value="Unassembled WGS sequence"/>
</dbReference>